<accession>A0A011QAL0</accession>
<dbReference type="EMBL" id="JEMY01000044">
    <property type="protein sequence ID" value="EXI86277.1"/>
    <property type="molecule type" value="Genomic_DNA"/>
</dbReference>
<dbReference type="GO" id="GO:0005829">
    <property type="term" value="C:cytosol"/>
    <property type="evidence" value="ECO:0007669"/>
    <property type="project" value="TreeGrafter"/>
</dbReference>
<comment type="caution">
    <text evidence="6">The sequence shown here is derived from an EMBL/GenBank/DDBJ whole genome shotgun (WGS) entry which is preliminary data.</text>
</comment>
<comment type="similarity">
    <text evidence="2">Belongs to the DUF177 domain family.</text>
</comment>
<sequence>MSRRVLIDSLAFGLEKGSLQGEVPVAKLARLTDLLADSTGCLRYRVEGGMGSRGRSLLVLQVDGVLSLCCQRCLEPLRYPLALRSLLEFVASDGDLSQEELEDDSRDFLPAEKELDVLALIEDEILLGLPSVPRHDDCVPPGGARELTKESPFSVLAGLKGRA</sequence>
<dbReference type="eggNOG" id="COG1399">
    <property type="taxonomic scope" value="Bacteria"/>
</dbReference>
<dbReference type="AlphaFoldDB" id="A0A011QAL0"/>
<dbReference type="PANTHER" id="PTHR38099">
    <property type="entry name" value="LARGE RIBOSOMAL RNA SUBUNIT ACCUMULATION PROTEIN YCED"/>
    <property type="match status" value="1"/>
</dbReference>
<proteinExistence type="inferred from homology"/>
<evidence type="ECO:0000256" key="4">
    <source>
        <dbReference type="ARBA" id="ARBA00022517"/>
    </source>
</evidence>
<reference evidence="6" key="1">
    <citation type="submission" date="2014-02" db="EMBL/GenBank/DDBJ databases">
        <title>Expanding our view of genomic diversity in Candidatus Accumulibacter clades.</title>
        <authorList>
            <person name="Skennerton C.T."/>
            <person name="Barr J.J."/>
            <person name="Slater F.R."/>
            <person name="Bond P.L."/>
            <person name="Tyson G.W."/>
        </authorList>
    </citation>
    <scope>NUCLEOTIDE SEQUENCE [LARGE SCALE GENOMIC DNA]</scope>
</reference>
<evidence type="ECO:0000313" key="7">
    <source>
        <dbReference type="Proteomes" id="UP000022141"/>
    </source>
</evidence>
<evidence type="ECO:0000256" key="1">
    <source>
        <dbReference type="ARBA" id="ARBA00002868"/>
    </source>
</evidence>
<dbReference type="PANTHER" id="PTHR38099:SF1">
    <property type="entry name" value="LARGE RIBOSOMAL RNA SUBUNIT ACCUMULATION PROTEIN YCED"/>
    <property type="match status" value="1"/>
</dbReference>
<dbReference type="STRING" id="1454004.AW11_03054"/>
<evidence type="ECO:0000256" key="2">
    <source>
        <dbReference type="ARBA" id="ARBA00010740"/>
    </source>
</evidence>
<organism evidence="6 7">
    <name type="scientific">Accumulibacter regalis</name>
    <dbReference type="NCBI Taxonomy" id="522306"/>
    <lineage>
        <taxon>Bacteria</taxon>
        <taxon>Pseudomonadati</taxon>
        <taxon>Pseudomonadota</taxon>
        <taxon>Betaproteobacteria</taxon>
        <taxon>Candidatus Accumulibacter</taxon>
    </lineage>
</organism>
<keyword evidence="4" id="KW-0690">Ribosome biogenesis</keyword>
<dbReference type="InterPro" id="IPR003772">
    <property type="entry name" value="YceD"/>
</dbReference>
<dbReference type="Pfam" id="PF02620">
    <property type="entry name" value="YceD"/>
    <property type="match status" value="1"/>
</dbReference>
<evidence type="ECO:0000256" key="3">
    <source>
        <dbReference type="ARBA" id="ARBA00015716"/>
    </source>
</evidence>
<dbReference type="PATRIC" id="fig|1454004.3.peg.3153"/>
<dbReference type="Proteomes" id="UP000022141">
    <property type="component" value="Unassembled WGS sequence"/>
</dbReference>
<protein>
    <recommendedName>
        <fullName evidence="3">Large ribosomal RNA subunit accumulation protein YceD</fullName>
    </recommendedName>
    <alternativeName>
        <fullName evidence="5">23S rRNA accumulation protein YceD</fullName>
    </alternativeName>
</protein>
<comment type="function">
    <text evidence="1">Plays a role in synthesis, processing and/or stability of 23S rRNA.</text>
</comment>
<dbReference type="GO" id="GO:0042254">
    <property type="term" value="P:ribosome biogenesis"/>
    <property type="evidence" value="ECO:0007669"/>
    <property type="project" value="UniProtKB-KW"/>
</dbReference>
<keyword evidence="7" id="KW-1185">Reference proteome</keyword>
<dbReference type="InterPro" id="IPR039255">
    <property type="entry name" value="YceD_bac"/>
</dbReference>
<evidence type="ECO:0000256" key="5">
    <source>
        <dbReference type="ARBA" id="ARBA00031841"/>
    </source>
</evidence>
<gene>
    <name evidence="6" type="ORF">AW11_03054</name>
</gene>
<name>A0A011QAL0_ACCRE</name>
<evidence type="ECO:0000313" key="6">
    <source>
        <dbReference type="EMBL" id="EXI86277.1"/>
    </source>
</evidence>